<keyword evidence="2 7" id="KW-0240">DNA-directed RNA polymerase</keyword>
<keyword evidence="12" id="KW-1185">Reference proteome</keyword>
<comment type="subcellular location">
    <subcellularLocation>
        <location evidence="1 7">Nucleus</location>
    </subcellularLocation>
</comment>
<organism evidence="11 12">
    <name type="scientific">Myxozyma melibiosi</name>
    <dbReference type="NCBI Taxonomy" id="54550"/>
    <lineage>
        <taxon>Eukaryota</taxon>
        <taxon>Fungi</taxon>
        <taxon>Dikarya</taxon>
        <taxon>Ascomycota</taxon>
        <taxon>Saccharomycotina</taxon>
        <taxon>Lipomycetes</taxon>
        <taxon>Lipomycetales</taxon>
        <taxon>Lipomycetaceae</taxon>
        <taxon>Myxozyma</taxon>
    </lineage>
</organism>
<reference evidence="11 12" key="1">
    <citation type="submission" date="2024-03" db="EMBL/GenBank/DDBJ databases">
        <title>Genome-scale model development and genomic sequencing of the oleaginous clade Lipomyces.</title>
        <authorList>
            <consortium name="Lawrence Berkeley National Laboratory"/>
            <person name="Czajka J.J."/>
            <person name="Han Y."/>
            <person name="Kim J."/>
            <person name="Mondo S.J."/>
            <person name="Hofstad B.A."/>
            <person name="Robles A."/>
            <person name="Haridas S."/>
            <person name="Riley R."/>
            <person name="LaButti K."/>
            <person name="Pangilinan J."/>
            <person name="Andreopoulos W."/>
            <person name="Lipzen A."/>
            <person name="Yan J."/>
            <person name="Wang M."/>
            <person name="Ng V."/>
            <person name="Grigoriev I.V."/>
            <person name="Spatafora J.W."/>
            <person name="Magnuson J.K."/>
            <person name="Baker S.E."/>
            <person name="Pomraning K.R."/>
        </authorList>
    </citation>
    <scope>NUCLEOTIDE SEQUENCE [LARGE SCALE GENOMIC DNA]</scope>
    <source>
        <strain evidence="11 12">Phaff 52-87</strain>
    </source>
</reference>
<evidence type="ECO:0000256" key="6">
    <source>
        <dbReference type="ARBA" id="ARBA00023242"/>
    </source>
</evidence>
<dbReference type="Gene3D" id="2.20.25.10">
    <property type="match status" value="1"/>
</dbReference>
<evidence type="ECO:0000256" key="4">
    <source>
        <dbReference type="ARBA" id="ARBA00022771"/>
    </source>
</evidence>
<evidence type="ECO:0000256" key="2">
    <source>
        <dbReference type="ARBA" id="ARBA00022478"/>
    </source>
</evidence>
<dbReference type="EMBL" id="JBBJBU010000006">
    <property type="protein sequence ID" value="KAK7205237.1"/>
    <property type="molecule type" value="Genomic_DNA"/>
</dbReference>
<evidence type="ECO:0000256" key="5">
    <source>
        <dbReference type="ARBA" id="ARBA00022833"/>
    </source>
</evidence>
<dbReference type="SMART" id="SM00661">
    <property type="entry name" value="RPOL9"/>
    <property type="match status" value="1"/>
</dbReference>
<keyword evidence="6 7" id="KW-0539">Nucleus</keyword>
<protein>
    <recommendedName>
        <fullName evidence="7">DNA-directed RNA polymerase subunit</fullName>
    </recommendedName>
</protein>
<dbReference type="CDD" id="cd10509">
    <property type="entry name" value="Zn-ribbon_RPC11"/>
    <property type="match status" value="1"/>
</dbReference>
<keyword evidence="7 9" id="KW-0804">Transcription</keyword>
<accession>A0ABR1F5W5</accession>
<sequence length="111" mass="12986">MLTFCPDCSNLLTISRSSAGNYRFECKSCPYEFPIHEKMEIYERRAMKRKQLDDILGGAGAWDNADQTAAQCPKDCGNDRAYYFQLQIRSADEPMTTFYRCTNCFHQWREN</sequence>
<gene>
    <name evidence="11" type="ORF">BZA70DRAFT_279377</name>
</gene>
<dbReference type="InterPro" id="IPR001529">
    <property type="entry name" value="Zn_ribbon_RPB9"/>
</dbReference>
<evidence type="ECO:0000256" key="1">
    <source>
        <dbReference type="ARBA" id="ARBA00004123"/>
    </source>
</evidence>
<comment type="caution">
    <text evidence="11">The sequence shown here is derived from an EMBL/GenBank/DDBJ whole genome shotgun (WGS) entry which is preliminary data.</text>
</comment>
<evidence type="ECO:0000256" key="9">
    <source>
        <dbReference type="RuleBase" id="RU003474"/>
    </source>
</evidence>
<name>A0ABR1F5W5_9ASCO</name>
<feature type="domain" description="TFIIS-type" evidence="10">
    <location>
        <begin position="68"/>
        <end position="109"/>
    </location>
</feature>
<comment type="similarity">
    <text evidence="7 9">Belongs to the archaeal rpoM/eukaryotic RPA12/RPB9/RPC11 RNA polymerase family.</text>
</comment>
<evidence type="ECO:0000313" key="11">
    <source>
        <dbReference type="EMBL" id="KAK7205237.1"/>
    </source>
</evidence>
<keyword evidence="4 8" id="KW-0863">Zinc-finger</keyword>
<keyword evidence="3 9" id="KW-0479">Metal-binding</keyword>
<evidence type="ECO:0000259" key="10">
    <source>
        <dbReference type="PROSITE" id="PS51133"/>
    </source>
</evidence>
<dbReference type="PROSITE" id="PS51133">
    <property type="entry name" value="ZF_TFIIS_2"/>
    <property type="match status" value="1"/>
</dbReference>
<dbReference type="Pfam" id="PF01096">
    <property type="entry name" value="Zn_ribbon_TFIIS"/>
    <property type="match status" value="1"/>
</dbReference>
<dbReference type="GeneID" id="90038280"/>
<dbReference type="InterPro" id="IPR034014">
    <property type="entry name" value="Zn_ribbon_RPC11_C"/>
</dbReference>
<proteinExistence type="inferred from homology"/>
<comment type="function">
    <text evidence="7">DNA-dependent RNA polymerase catalyzes the transcription of DNA into RNA using the four ribonucleoside triphosphates as substrates.</text>
</comment>
<dbReference type="Proteomes" id="UP001498771">
    <property type="component" value="Unassembled WGS sequence"/>
</dbReference>
<evidence type="ECO:0000313" key="12">
    <source>
        <dbReference type="Proteomes" id="UP001498771"/>
    </source>
</evidence>
<dbReference type="SMART" id="SM00440">
    <property type="entry name" value="ZnF_C2C2"/>
    <property type="match status" value="1"/>
</dbReference>
<dbReference type="InterPro" id="IPR001222">
    <property type="entry name" value="Znf_TFIIS"/>
</dbReference>
<keyword evidence="5" id="KW-0862">Zinc</keyword>
<dbReference type="Pfam" id="PF02150">
    <property type="entry name" value="Zn_ribbon_RPB9"/>
    <property type="match status" value="1"/>
</dbReference>
<dbReference type="PANTHER" id="PTHR11239:SF12">
    <property type="entry name" value="DNA-DIRECTED RNA POLYMERASE III SUBUNIT RPC10"/>
    <property type="match status" value="1"/>
</dbReference>
<dbReference type="PIRSF" id="PIRSF005586">
    <property type="entry name" value="RNApol_RpoM"/>
    <property type="match status" value="1"/>
</dbReference>
<evidence type="ECO:0000256" key="3">
    <source>
        <dbReference type="ARBA" id="ARBA00022723"/>
    </source>
</evidence>
<dbReference type="SUPFAM" id="SSF57783">
    <property type="entry name" value="Zinc beta-ribbon"/>
    <property type="match status" value="1"/>
</dbReference>
<dbReference type="RefSeq" id="XP_064768270.1">
    <property type="nucleotide sequence ID" value="XM_064912768.1"/>
</dbReference>
<dbReference type="InterPro" id="IPR012164">
    <property type="entry name" value="Rpa12/Rpb9/Rpc10/TFS"/>
</dbReference>
<evidence type="ECO:0000256" key="7">
    <source>
        <dbReference type="PIRNR" id="PIRNR005586"/>
    </source>
</evidence>
<evidence type="ECO:0000256" key="8">
    <source>
        <dbReference type="PROSITE-ProRule" id="PRU00472"/>
    </source>
</evidence>
<dbReference type="PANTHER" id="PTHR11239">
    <property type="entry name" value="DNA-DIRECTED RNA POLYMERASE"/>
    <property type="match status" value="1"/>
</dbReference>